<gene>
    <name evidence="9" type="primary">secE</name>
    <name evidence="11" type="ORF">VE96_C0005G0044</name>
</gene>
<evidence type="ECO:0000256" key="4">
    <source>
        <dbReference type="ARBA" id="ARBA00022692"/>
    </source>
</evidence>
<evidence type="ECO:0000313" key="11">
    <source>
        <dbReference type="EMBL" id="KKT52955.1"/>
    </source>
</evidence>
<dbReference type="PANTHER" id="PTHR33910">
    <property type="entry name" value="PROTEIN TRANSLOCASE SUBUNIT SECE"/>
    <property type="match status" value="1"/>
</dbReference>
<sequence>MKKIIKFVKEAIMELGKVTWPTRLTALRFTLGVLVVSAVFALFIGLIDIGLSKGIAGLLAWVSERQVSPSASSQPVQVQPDDIQVETTPVQ</sequence>
<feature type="transmembrane region" description="Helical" evidence="9">
    <location>
        <begin position="29"/>
        <end position="51"/>
    </location>
</feature>
<comment type="function">
    <text evidence="9">Essential subunit of the Sec protein translocation channel SecYEG. Clamps together the 2 halves of SecY. May contact the channel plug during translocation.</text>
</comment>
<keyword evidence="3 9" id="KW-1003">Cell membrane</keyword>
<dbReference type="GO" id="GO:0043952">
    <property type="term" value="P:protein transport by the Sec complex"/>
    <property type="evidence" value="ECO:0007669"/>
    <property type="project" value="UniProtKB-UniRule"/>
</dbReference>
<organism evidence="11 12">
    <name type="scientific">candidate division Kazan bacterium GW2011_GWA1_44_22</name>
    <dbReference type="NCBI Taxonomy" id="1620410"/>
    <lineage>
        <taxon>Bacteria</taxon>
        <taxon>Bacteria division Kazan-3B-28</taxon>
    </lineage>
</organism>
<comment type="subunit">
    <text evidence="9">Component of the Sec protein translocase complex. Heterotrimer consisting of SecY, SecE and SecG subunits. The heterotrimers can form oligomers, although 1 heterotrimer is thought to be able to translocate proteins. Interacts with the ribosome. Interacts with SecDF, and other proteins may be involved. Interacts with SecA.</text>
</comment>
<evidence type="ECO:0000256" key="7">
    <source>
        <dbReference type="ARBA" id="ARBA00023010"/>
    </source>
</evidence>
<keyword evidence="4 9" id="KW-0812">Transmembrane</keyword>
<dbReference type="NCBIfam" id="TIGR00964">
    <property type="entry name" value="secE_bact"/>
    <property type="match status" value="1"/>
</dbReference>
<dbReference type="GO" id="GO:0009306">
    <property type="term" value="P:protein secretion"/>
    <property type="evidence" value="ECO:0007669"/>
    <property type="project" value="UniProtKB-UniRule"/>
</dbReference>
<evidence type="ECO:0000256" key="3">
    <source>
        <dbReference type="ARBA" id="ARBA00022475"/>
    </source>
</evidence>
<dbReference type="GO" id="GO:0005886">
    <property type="term" value="C:plasma membrane"/>
    <property type="evidence" value="ECO:0007669"/>
    <property type="project" value="UniProtKB-SubCell"/>
</dbReference>
<name>A0A0G1I164_UNCK3</name>
<evidence type="ECO:0000256" key="8">
    <source>
        <dbReference type="ARBA" id="ARBA00023136"/>
    </source>
</evidence>
<feature type="region of interest" description="Disordered" evidence="10">
    <location>
        <begin position="68"/>
        <end position="91"/>
    </location>
</feature>
<dbReference type="InterPro" id="IPR001901">
    <property type="entry name" value="Translocase_SecE/Sec61-g"/>
</dbReference>
<protein>
    <recommendedName>
        <fullName evidence="9">Protein translocase subunit SecE</fullName>
    </recommendedName>
</protein>
<dbReference type="GO" id="GO:0006605">
    <property type="term" value="P:protein targeting"/>
    <property type="evidence" value="ECO:0007669"/>
    <property type="project" value="UniProtKB-UniRule"/>
</dbReference>
<comment type="subcellular location">
    <subcellularLocation>
        <location evidence="9">Cell membrane</location>
        <topology evidence="9">Single-pass membrane protein</topology>
    </subcellularLocation>
    <subcellularLocation>
        <location evidence="1">Membrane</location>
    </subcellularLocation>
</comment>
<comment type="caution">
    <text evidence="11">The sequence shown here is derived from an EMBL/GenBank/DDBJ whole genome shotgun (WGS) entry which is preliminary data.</text>
</comment>
<dbReference type="GO" id="GO:0065002">
    <property type="term" value="P:intracellular protein transmembrane transport"/>
    <property type="evidence" value="ECO:0007669"/>
    <property type="project" value="UniProtKB-UniRule"/>
</dbReference>
<dbReference type="AlphaFoldDB" id="A0A0G1I164"/>
<evidence type="ECO:0000313" key="12">
    <source>
        <dbReference type="Proteomes" id="UP000034752"/>
    </source>
</evidence>
<dbReference type="EMBL" id="LCIJ01000005">
    <property type="protein sequence ID" value="KKT52955.1"/>
    <property type="molecule type" value="Genomic_DNA"/>
</dbReference>
<comment type="similarity">
    <text evidence="9">Belongs to the SecE/SEC61-gamma family.</text>
</comment>
<dbReference type="HAMAP" id="MF_00422">
    <property type="entry name" value="SecE"/>
    <property type="match status" value="1"/>
</dbReference>
<dbReference type="Pfam" id="PF00584">
    <property type="entry name" value="SecE"/>
    <property type="match status" value="1"/>
</dbReference>
<feature type="compositionally biased region" description="Low complexity" evidence="10">
    <location>
        <begin position="68"/>
        <end position="82"/>
    </location>
</feature>
<dbReference type="PANTHER" id="PTHR33910:SF1">
    <property type="entry name" value="PROTEIN TRANSLOCASE SUBUNIT SECE"/>
    <property type="match status" value="1"/>
</dbReference>
<keyword evidence="2 9" id="KW-0813">Transport</keyword>
<keyword evidence="8 9" id="KW-0472">Membrane</keyword>
<evidence type="ECO:0000256" key="6">
    <source>
        <dbReference type="ARBA" id="ARBA00022989"/>
    </source>
</evidence>
<evidence type="ECO:0000256" key="10">
    <source>
        <dbReference type="SAM" id="MobiDB-lite"/>
    </source>
</evidence>
<evidence type="ECO:0000256" key="5">
    <source>
        <dbReference type="ARBA" id="ARBA00022927"/>
    </source>
</evidence>
<accession>A0A0G1I164</accession>
<evidence type="ECO:0000256" key="2">
    <source>
        <dbReference type="ARBA" id="ARBA00022448"/>
    </source>
</evidence>
<proteinExistence type="inferred from homology"/>
<dbReference type="InterPro" id="IPR005807">
    <property type="entry name" value="SecE_bac"/>
</dbReference>
<dbReference type="GO" id="GO:0008320">
    <property type="term" value="F:protein transmembrane transporter activity"/>
    <property type="evidence" value="ECO:0007669"/>
    <property type="project" value="UniProtKB-UniRule"/>
</dbReference>
<evidence type="ECO:0000256" key="9">
    <source>
        <dbReference type="HAMAP-Rule" id="MF_00422"/>
    </source>
</evidence>
<keyword evidence="6 9" id="KW-1133">Transmembrane helix</keyword>
<reference evidence="11 12" key="1">
    <citation type="journal article" date="2015" name="Nature">
        <title>rRNA introns, odd ribosomes, and small enigmatic genomes across a large radiation of phyla.</title>
        <authorList>
            <person name="Brown C.T."/>
            <person name="Hug L.A."/>
            <person name="Thomas B.C."/>
            <person name="Sharon I."/>
            <person name="Castelle C.J."/>
            <person name="Singh A."/>
            <person name="Wilkins M.J."/>
            <person name="Williams K.H."/>
            <person name="Banfield J.F."/>
        </authorList>
    </citation>
    <scope>NUCLEOTIDE SEQUENCE [LARGE SCALE GENOMIC DNA]</scope>
</reference>
<dbReference type="Proteomes" id="UP000034752">
    <property type="component" value="Unassembled WGS sequence"/>
</dbReference>
<dbReference type="InterPro" id="IPR038379">
    <property type="entry name" value="SecE_sf"/>
</dbReference>
<keyword evidence="7 9" id="KW-0811">Translocation</keyword>
<keyword evidence="5 9" id="KW-0653">Protein transport</keyword>
<evidence type="ECO:0000256" key="1">
    <source>
        <dbReference type="ARBA" id="ARBA00004370"/>
    </source>
</evidence>
<dbReference type="Gene3D" id="1.20.5.1030">
    <property type="entry name" value="Preprotein translocase secy subunit"/>
    <property type="match status" value="1"/>
</dbReference>